<organism evidence="2 3">
    <name type="scientific">Marinobacter panjinensis</name>
    <dbReference type="NCBI Taxonomy" id="2576384"/>
    <lineage>
        <taxon>Bacteria</taxon>
        <taxon>Pseudomonadati</taxon>
        <taxon>Pseudomonadota</taxon>
        <taxon>Gammaproteobacteria</taxon>
        <taxon>Pseudomonadales</taxon>
        <taxon>Marinobacteraceae</taxon>
        <taxon>Marinobacter</taxon>
    </lineage>
</organism>
<dbReference type="OrthoDB" id="6844501at2"/>
<proteinExistence type="predicted"/>
<dbReference type="AlphaFoldDB" id="A0A4U6QRW0"/>
<protein>
    <submittedName>
        <fullName evidence="2">DUF4123 domain-containing protein</fullName>
    </submittedName>
</protein>
<comment type="caution">
    <text evidence="2">The sequence shown here is derived from an EMBL/GenBank/DDBJ whole genome shotgun (WGS) entry which is preliminary data.</text>
</comment>
<dbReference type="RefSeq" id="WP_137438006.1">
    <property type="nucleotide sequence ID" value="NZ_JANRHC010000007.1"/>
</dbReference>
<dbReference type="InterPro" id="IPR025391">
    <property type="entry name" value="DUF4123"/>
</dbReference>
<evidence type="ECO:0000313" key="3">
    <source>
        <dbReference type="Proteomes" id="UP000308488"/>
    </source>
</evidence>
<sequence>MEASGIEMLDSGQSYLLLDGALLDALKIAYRYDDSPSVDMLYRGTRHQSALEVSPCLIKPSEYTRLWDNQEFWRSNGIVVEADCGPEKLADHFRSLLSVRIPDGTVAYLRFYVPGQIRMLLSVFTPQEIAAFSGPVGSWRYFDQEKGWMSANLSEVSDAKVAEDEGWFHLQQNHLDALGQEKHRAFLRRLARSLGLSDSEGQSEQLAGLVEKAQGFAFASEANIAGYVELFVRFKDRMELPVVKEILGDTHRSATDRLAELDRMLTQGGV</sequence>
<evidence type="ECO:0000313" key="2">
    <source>
        <dbReference type="EMBL" id="TKV63321.1"/>
    </source>
</evidence>
<dbReference type="Pfam" id="PF13503">
    <property type="entry name" value="DUF4123"/>
    <property type="match status" value="1"/>
</dbReference>
<accession>A0A4U6QRW0</accession>
<keyword evidence="3" id="KW-1185">Reference proteome</keyword>
<feature type="domain" description="DUF4123" evidence="1">
    <location>
        <begin position="15"/>
        <end position="130"/>
    </location>
</feature>
<reference evidence="2 3" key="1">
    <citation type="submission" date="2019-05" db="EMBL/GenBank/DDBJ databases">
        <title>Marinobacter panjinensis sp. nov., a moderately halophilic bacterium isolated from sea tidal flat environment.</title>
        <authorList>
            <person name="Yang W."/>
            <person name="An M."/>
            <person name="He W."/>
            <person name="Luo X."/>
            <person name="Zhu L."/>
            <person name="Chen G."/>
            <person name="Zhang Y."/>
            <person name="Wang Y."/>
        </authorList>
    </citation>
    <scope>NUCLEOTIDE SEQUENCE [LARGE SCALE GENOMIC DNA]</scope>
    <source>
        <strain evidence="2 3">PJ-16</strain>
    </source>
</reference>
<dbReference type="EMBL" id="SZYH01000003">
    <property type="protein sequence ID" value="TKV63321.1"/>
    <property type="molecule type" value="Genomic_DNA"/>
</dbReference>
<evidence type="ECO:0000259" key="1">
    <source>
        <dbReference type="Pfam" id="PF13503"/>
    </source>
</evidence>
<dbReference type="Proteomes" id="UP000308488">
    <property type="component" value="Unassembled WGS sequence"/>
</dbReference>
<name>A0A4U6QRW0_9GAMM</name>
<gene>
    <name evidence="2" type="ORF">FDP08_19660</name>
</gene>